<dbReference type="PROSITE" id="PS50297">
    <property type="entry name" value="ANK_REP_REGION"/>
    <property type="match status" value="1"/>
</dbReference>
<accession>A0ABR1FDQ6</accession>
<feature type="compositionally biased region" description="Basic and acidic residues" evidence="4">
    <location>
        <begin position="38"/>
        <end position="48"/>
    </location>
</feature>
<dbReference type="InterPro" id="IPR002110">
    <property type="entry name" value="Ankyrin_rpt"/>
</dbReference>
<keyword evidence="6" id="KW-1185">Reference proteome</keyword>
<proteinExistence type="predicted"/>
<dbReference type="RefSeq" id="XP_064771014.1">
    <property type="nucleotide sequence ID" value="XM_064911698.1"/>
</dbReference>
<dbReference type="PROSITE" id="PS50088">
    <property type="entry name" value="ANK_REPEAT"/>
    <property type="match status" value="1"/>
</dbReference>
<protein>
    <recommendedName>
        <fullName evidence="7">Ankyrin</fullName>
    </recommendedName>
</protein>
<evidence type="ECO:0008006" key="7">
    <source>
        <dbReference type="Google" id="ProtNLM"/>
    </source>
</evidence>
<evidence type="ECO:0000256" key="2">
    <source>
        <dbReference type="ARBA" id="ARBA00023043"/>
    </source>
</evidence>
<dbReference type="SMART" id="SM00248">
    <property type="entry name" value="ANK"/>
    <property type="match status" value="1"/>
</dbReference>
<dbReference type="SUPFAM" id="SSF57850">
    <property type="entry name" value="RING/U-box"/>
    <property type="match status" value="1"/>
</dbReference>
<evidence type="ECO:0000313" key="6">
    <source>
        <dbReference type="Proteomes" id="UP001498771"/>
    </source>
</evidence>
<comment type="caution">
    <text evidence="5">The sequence shown here is derived from an EMBL/GenBank/DDBJ whole genome shotgun (WGS) entry which is preliminary data.</text>
</comment>
<dbReference type="InterPro" id="IPR050776">
    <property type="entry name" value="Ank_Repeat/CDKN_Inhibitor"/>
</dbReference>
<keyword evidence="1" id="KW-0677">Repeat</keyword>
<evidence type="ECO:0000256" key="3">
    <source>
        <dbReference type="PROSITE-ProRule" id="PRU00023"/>
    </source>
</evidence>
<evidence type="ECO:0000256" key="1">
    <source>
        <dbReference type="ARBA" id="ARBA00022737"/>
    </source>
</evidence>
<dbReference type="Gene3D" id="1.25.40.20">
    <property type="entry name" value="Ankyrin repeat-containing domain"/>
    <property type="match status" value="1"/>
</dbReference>
<sequence>MSTPPDNTVCDLCGESIWIPNPALADSSDDDEDMDLEDSSHAHGDSSSHAHSGSEPALVPDDVVLNLCPVKHHFHWTCFLAHTAPDTFCPSCRAQLIPDDPAAPLLATVRSDGGVETDYDLRQTLKEERLYAQYPNLRLHEALCDACFTGDEERVWQLLEGNPDEGDEVVTDLPEAKDLEKGWTPLFYAAVSGREGIARFLIEKGVDRSARDKYGRIAAEYAREEGHENIVRLLME</sequence>
<dbReference type="EMBL" id="JBBJBU010000001">
    <property type="protein sequence ID" value="KAK7207981.1"/>
    <property type="molecule type" value="Genomic_DNA"/>
</dbReference>
<evidence type="ECO:0000313" key="5">
    <source>
        <dbReference type="EMBL" id="KAK7207981.1"/>
    </source>
</evidence>
<dbReference type="GeneID" id="90037210"/>
<dbReference type="PANTHER" id="PTHR24201">
    <property type="entry name" value="ANK_REP_REGION DOMAIN-CONTAINING PROTEIN"/>
    <property type="match status" value="1"/>
</dbReference>
<feature type="compositionally biased region" description="Acidic residues" evidence="4">
    <location>
        <begin position="27"/>
        <end position="37"/>
    </location>
</feature>
<dbReference type="PANTHER" id="PTHR24201:SF16">
    <property type="entry name" value="ANKYRIN-1-LIKE-RELATED"/>
    <property type="match status" value="1"/>
</dbReference>
<name>A0ABR1FDQ6_9ASCO</name>
<feature type="repeat" description="ANK" evidence="3">
    <location>
        <begin position="181"/>
        <end position="213"/>
    </location>
</feature>
<gene>
    <name evidence="5" type="ORF">BZA70DRAFT_272646</name>
</gene>
<dbReference type="InterPro" id="IPR036770">
    <property type="entry name" value="Ankyrin_rpt-contain_sf"/>
</dbReference>
<keyword evidence="2 3" id="KW-0040">ANK repeat</keyword>
<dbReference type="Pfam" id="PF12796">
    <property type="entry name" value="Ank_2"/>
    <property type="match status" value="1"/>
</dbReference>
<reference evidence="5 6" key="1">
    <citation type="submission" date="2024-03" db="EMBL/GenBank/DDBJ databases">
        <title>Genome-scale model development and genomic sequencing of the oleaginous clade Lipomyces.</title>
        <authorList>
            <consortium name="Lawrence Berkeley National Laboratory"/>
            <person name="Czajka J.J."/>
            <person name="Han Y."/>
            <person name="Kim J."/>
            <person name="Mondo S.J."/>
            <person name="Hofstad B.A."/>
            <person name="Robles A."/>
            <person name="Haridas S."/>
            <person name="Riley R."/>
            <person name="LaButti K."/>
            <person name="Pangilinan J."/>
            <person name="Andreopoulos W."/>
            <person name="Lipzen A."/>
            <person name="Yan J."/>
            <person name="Wang M."/>
            <person name="Ng V."/>
            <person name="Grigoriev I.V."/>
            <person name="Spatafora J.W."/>
            <person name="Magnuson J.K."/>
            <person name="Baker S.E."/>
            <person name="Pomraning K.R."/>
        </authorList>
    </citation>
    <scope>NUCLEOTIDE SEQUENCE [LARGE SCALE GENOMIC DNA]</scope>
    <source>
        <strain evidence="5 6">Phaff 52-87</strain>
    </source>
</reference>
<organism evidence="5 6">
    <name type="scientific">Myxozyma melibiosi</name>
    <dbReference type="NCBI Taxonomy" id="54550"/>
    <lineage>
        <taxon>Eukaryota</taxon>
        <taxon>Fungi</taxon>
        <taxon>Dikarya</taxon>
        <taxon>Ascomycota</taxon>
        <taxon>Saccharomycotina</taxon>
        <taxon>Lipomycetes</taxon>
        <taxon>Lipomycetales</taxon>
        <taxon>Lipomycetaceae</taxon>
        <taxon>Myxozyma</taxon>
    </lineage>
</organism>
<dbReference type="SUPFAM" id="SSF48403">
    <property type="entry name" value="Ankyrin repeat"/>
    <property type="match status" value="1"/>
</dbReference>
<feature type="region of interest" description="Disordered" evidence="4">
    <location>
        <begin position="23"/>
        <end position="55"/>
    </location>
</feature>
<evidence type="ECO:0000256" key="4">
    <source>
        <dbReference type="SAM" id="MobiDB-lite"/>
    </source>
</evidence>
<dbReference type="Proteomes" id="UP001498771">
    <property type="component" value="Unassembled WGS sequence"/>
</dbReference>